<keyword evidence="3" id="KW-1185">Reference proteome</keyword>
<dbReference type="OrthoDB" id="21330at2759"/>
<dbReference type="Proteomes" id="UP000015241">
    <property type="component" value="Unassembled WGS sequence"/>
</dbReference>
<reference evidence="2 3" key="1">
    <citation type="journal article" date="2012" name="Science">
        <title>The Paleozoic origin of enzymatic lignin decomposition reconstructed from 31 fungal genomes.</title>
        <authorList>
            <person name="Floudas D."/>
            <person name="Binder M."/>
            <person name="Riley R."/>
            <person name="Barry K."/>
            <person name="Blanchette R.A."/>
            <person name="Henrissat B."/>
            <person name="Martinez A.T."/>
            <person name="Otillar R."/>
            <person name="Spatafora J.W."/>
            <person name="Yadav J.S."/>
            <person name="Aerts A."/>
            <person name="Benoit I."/>
            <person name="Boyd A."/>
            <person name="Carlson A."/>
            <person name="Copeland A."/>
            <person name="Coutinho P.M."/>
            <person name="de Vries R.P."/>
            <person name="Ferreira P."/>
            <person name="Findley K."/>
            <person name="Foster B."/>
            <person name="Gaskell J."/>
            <person name="Glotzer D."/>
            <person name="Gorecki P."/>
            <person name="Heitman J."/>
            <person name="Hesse C."/>
            <person name="Hori C."/>
            <person name="Igarashi K."/>
            <person name="Jurgens J.A."/>
            <person name="Kallen N."/>
            <person name="Kersten P."/>
            <person name="Kohler A."/>
            <person name="Kuees U."/>
            <person name="Kumar T.K.A."/>
            <person name="Kuo A."/>
            <person name="LaButti K."/>
            <person name="Larrondo L.F."/>
            <person name="Lindquist E."/>
            <person name="Ling A."/>
            <person name="Lombard V."/>
            <person name="Lucas S."/>
            <person name="Lundell T."/>
            <person name="Martin R."/>
            <person name="McLaughlin D.J."/>
            <person name="Morgenstern I."/>
            <person name="Morin E."/>
            <person name="Murat C."/>
            <person name="Nagy L.G."/>
            <person name="Nolan M."/>
            <person name="Ohm R.A."/>
            <person name="Patyshakuliyeva A."/>
            <person name="Rokas A."/>
            <person name="Ruiz-Duenas F.J."/>
            <person name="Sabat G."/>
            <person name="Salamov A."/>
            <person name="Samejima M."/>
            <person name="Schmutz J."/>
            <person name="Slot J.C."/>
            <person name="St John F."/>
            <person name="Stenlid J."/>
            <person name="Sun H."/>
            <person name="Sun S."/>
            <person name="Syed K."/>
            <person name="Tsang A."/>
            <person name="Wiebenga A."/>
            <person name="Young D."/>
            <person name="Pisabarro A."/>
            <person name="Eastwood D.C."/>
            <person name="Martin F."/>
            <person name="Cullen D."/>
            <person name="Grigoriev I.V."/>
            <person name="Hibbett D.S."/>
        </authorList>
    </citation>
    <scope>NUCLEOTIDE SEQUENCE</scope>
    <source>
        <strain evidence="3">FP-58527</strain>
    </source>
</reference>
<dbReference type="HOGENOM" id="CLU_123408_0_0_1"/>
<accession>S8EQ88</accession>
<dbReference type="eggNOG" id="ENOG502SEVI">
    <property type="taxonomic scope" value="Eukaryota"/>
</dbReference>
<evidence type="ECO:0000256" key="1">
    <source>
        <dbReference type="SAM" id="MobiDB-lite"/>
    </source>
</evidence>
<proteinExistence type="predicted"/>
<dbReference type="Pfam" id="PF02410">
    <property type="entry name" value="RsfS"/>
    <property type="match status" value="1"/>
</dbReference>
<dbReference type="AlphaFoldDB" id="S8EQ88"/>
<organism evidence="2 3">
    <name type="scientific">Fomitopsis schrenkii</name>
    <name type="common">Brown rot fungus</name>
    <dbReference type="NCBI Taxonomy" id="2126942"/>
    <lineage>
        <taxon>Eukaryota</taxon>
        <taxon>Fungi</taxon>
        <taxon>Dikarya</taxon>
        <taxon>Basidiomycota</taxon>
        <taxon>Agaricomycotina</taxon>
        <taxon>Agaricomycetes</taxon>
        <taxon>Polyporales</taxon>
        <taxon>Fomitopsis</taxon>
    </lineage>
</organism>
<dbReference type="InParanoid" id="S8EQ88"/>
<gene>
    <name evidence="2" type="ORF">FOMPIDRAFT_1021226</name>
</gene>
<evidence type="ECO:0000313" key="2">
    <source>
        <dbReference type="EMBL" id="EPT06218.1"/>
    </source>
</evidence>
<feature type="region of interest" description="Disordered" evidence="1">
    <location>
        <begin position="110"/>
        <end position="131"/>
    </location>
</feature>
<sequence length="225" mass="24817">MQALRLCARRRVCWLAPDFPRRTLSSKSPSGSSPSTYAPGPIPWFMDPSDVPAPLPQKAHTSKPQAPPPRVQQQALPAEIPPDSPIASLHAALSTSPHLEPGTLKVRRPISTALGPPLLDSPPKGRRKRGRTYAGEGVYDQVGDIWDWIVLAQVKEGTENRGAIESVVRIVRRVLLTHLPPLPLPPNIKRRVNGGWAMIDAGDFAVHIVSKEAREKFFPDGRREW</sequence>
<feature type="compositionally biased region" description="Low complexity" evidence="1">
    <location>
        <begin position="25"/>
        <end position="35"/>
    </location>
</feature>
<dbReference type="SUPFAM" id="SSF81301">
    <property type="entry name" value="Nucleotidyltransferase"/>
    <property type="match status" value="1"/>
</dbReference>
<name>S8EQ88_FOMSC</name>
<dbReference type="EMBL" id="KE504122">
    <property type="protein sequence ID" value="EPT06218.1"/>
    <property type="molecule type" value="Genomic_DNA"/>
</dbReference>
<dbReference type="InterPro" id="IPR043519">
    <property type="entry name" value="NT_sf"/>
</dbReference>
<dbReference type="Gene3D" id="3.30.460.10">
    <property type="entry name" value="Beta Polymerase, domain 2"/>
    <property type="match status" value="1"/>
</dbReference>
<protein>
    <submittedName>
        <fullName evidence="2">Uncharacterized protein</fullName>
    </submittedName>
</protein>
<feature type="region of interest" description="Disordered" evidence="1">
    <location>
        <begin position="23"/>
        <end position="74"/>
    </location>
</feature>
<evidence type="ECO:0000313" key="3">
    <source>
        <dbReference type="Proteomes" id="UP000015241"/>
    </source>
</evidence>